<gene>
    <name evidence="6" type="primary">DEGP9_2</name>
    <name evidence="6" type="ORF">PIB30_088110</name>
</gene>
<dbReference type="Gene3D" id="3.20.190.20">
    <property type="match status" value="1"/>
</dbReference>
<keyword evidence="7" id="KW-1185">Reference proteome</keyword>
<evidence type="ECO:0000259" key="5">
    <source>
        <dbReference type="Pfam" id="PF17815"/>
    </source>
</evidence>
<comment type="caution">
    <text evidence="6">The sequence shown here is derived from an EMBL/GenBank/DDBJ whole genome shotgun (WGS) entry which is preliminary data.</text>
</comment>
<dbReference type="InterPro" id="IPR046449">
    <property type="entry name" value="DEGP_PDZ_sf"/>
</dbReference>
<evidence type="ECO:0000256" key="1">
    <source>
        <dbReference type="ARBA" id="ARBA00022670"/>
    </source>
</evidence>
<dbReference type="Pfam" id="PF13180">
    <property type="entry name" value="PDZ_2"/>
    <property type="match status" value="1"/>
</dbReference>
<dbReference type="SUPFAM" id="SSF50156">
    <property type="entry name" value="PDZ domain-like"/>
    <property type="match status" value="1"/>
</dbReference>
<proteinExistence type="predicted"/>
<keyword evidence="1" id="KW-0645">Protease</keyword>
<keyword evidence="3" id="KW-0720">Serine protease</keyword>
<dbReference type="InterPro" id="IPR036034">
    <property type="entry name" value="PDZ_sf"/>
</dbReference>
<dbReference type="PANTHER" id="PTHR45980:SF19">
    <property type="entry name" value="PEPTIDASE DO-RELATED"/>
    <property type="match status" value="1"/>
</dbReference>
<reference evidence="6 7" key="1">
    <citation type="journal article" date="2023" name="Plants (Basel)">
        <title>Bridging the Gap: Combining Genomics and Transcriptomics Approaches to Understand Stylosanthes scabra, an Orphan Legume from the Brazilian Caatinga.</title>
        <authorList>
            <person name="Ferreira-Neto J.R.C."/>
            <person name="da Silva M.D."/>
            <person name="Binneck E."/>
            <person name="de Melo N.F."/>
            <person name="da Silva R.H."/>
            <person name="de Melo A.L.T.M."/>
            <person name="Pandolfi V."/>
            <person name="Bustamante F.O."/>
            <person name="Brasileiro-Vidal A.C."/>
            <person name="Benko-Iseppon A.M."/>
        </authorList>
    </citation>
    <scope>NUCLEOTIDE SEQUENCE [LARGE SCALE GENOMIC DNA]</scope>
    <source>
        <tissue evidence="6">Leaves</tissue>
    </source>
</reference>
<evidence type="ECO:0000259" key="4">
    <source>
        <dbReference type="Pfam" id="PF13180"/>
    </source>
</evidence>
<dbReference type="Gene3D" id="2.30.42.10">
    <property type="match status" value="1"/>
</dbReference>
<evidence type="ECO:0000313" key="7">
    <source>
        <dbReference type="Proteomes" id="UP001341840"/>
    </source>
</evidence>
<feature type="domain" description="PDZ" evidence="4">
    <location>
        <begin position="11"/>
        <end position="94"/>
    </location>
</feature>
<dbReference type="EMBL" id="JASCZI010182826">
    <property type="protein sequence ID" value="MED6188678.1"/>
    <property type="molecule type" value="Genomic_DNA"/>
</dbReference>
<accession>A0ABU6WX23</accession>
<evidence type="ECO:0000313" key="6">
    <source>
        <dbReference type="EMBL" id="MED6188678.1"/>
    </source>
</evidence>
<protein>
    <submittedName>
        <fullName evidence="6">Protease Do-like 9</fullName>
    </submittedName>
</protein>
<dbReference type="Proteomes" id="UP001341840">
    <property type="component" value="Unassembled WGS sequence"/>
</dbReference>
<organism evidence="6 7">
    <name type="scientific">Stylosanthes scabra</name>
    <dbReference type="NCBI Taxonomy" id="79078"/>
    <lineage>
        <taxon>Eukaryota</taxon>
        <taxon>Viridiplantae</taxon>
        <taxon>Streptophyta</taxon>
        <taxon>Embryophyta</taxon>
        <taxon>Tracheophyta</taxon>
        <taxon>Spermatophyta</taxon>
        <taxon>Magnoliopsida</taxon>
        <taxon>eudicotyledons</taxon>
        <taxon>Gunneridae</taxon>
        <taxon>Pentapetalae</taxon>
        <taxon>rosids</taxon>
        <taxon>fabids</taxon>
        <taxon>Fabales</taxon>
        <taxon>Fabaceae</taxon>
        <taxon>Papilionoideae</taxon>
        <taxon>50 kb inversion clade</taxon>
        <taxon>dalbergioids sensu lato</taxon>
        <taxon>Dalbergieae</taxon>
        <taxon>Pterocarpus clade</taxon>
        <taxon>Stylosanthes</taxon>
    </lineage>
</organism>
<name>A0ABU6WX23_9FABA</name>
<dbReference type="PANTHER" id="PTHR45980">
    <property type="match status" value="1"/>
</dbReference>
<feature type="domain" description="Protease Do-like PDZ" evidence="5">
    <location>
        <begin position="101"/>
        <end position="246"/>
    </location>
</feature>
<evidence type="ECO:0000256" key="3">
    <source>
        <dbReference type="ARBA" id="ARBA00022825"/>
    </source>
</evidence>
<dbReference type="InterPro" id="IPR041517">
    <property type="entry name" value="DEGP_PDZ"/>
</dbReference>
<keyword evidence="2" id="KW-0378">Hydrolase</keyword>
<sequence>MENPDLRMAMGMRTDQKGVRIRRVDPTAPESKVLKASDVILSFDGVDIANDGTVPFRHGERIGFSYLISQKYTGDNAVVKVLRNSEVLNFDIKLDSHRRLIPAHTKGRPPSYYIIAGFVFSTVSVPYLRSEYGKDYEYEAPVKLLDKLLHSMPQSPDEQLVVVSQVLVADINIGYEEIVNTQVLAFNGKPVKNLKSLANMVESCNDEYLKFNLDYDQIVVLRTKTAKAATLDILSTHCIPSAMSEDLKS</sequence>
<dbReference type="Pfam" id="PF17815">
    <property type="entry name" value="PDZ_3"/>
    <property type="match status" value="1"/>
</dbReference>
<dbReference type="InterPro" id="IPR001478">
    <property type="entry name" value="PDZ"/>
</dbReference>
<evidence type="ECO:0000256" key="2">
    <source>
        <dbReference type="ARBA" id="ARBA00022801"/>
    </source>
</evidence>